<protein>
    <submittedName>
        <fullName evidence="3">VOC family protein</fullName>
    </submittedName>
</protein>
<dbReference type="SUPFAM" id="SSF54593">
    <property type="entry name" value="Glyoxalase/Bleomycin resistance protein/Dihydroxybiphenyl dioxygenase"/>
    <property type="match status" value="1"/>
</dbReference>
<dbReference type="Gene3D" id="3.10.180.10">
    <property type="entry name" value="2,3-Dihydroxybiphenyl 1,2-Dioxygenase, domain 1"/>
    <property type="match status" value="1"/>
</dbReference>
<comment type="caution">
    <text evidence="3">The sequence shown here is derived from an EMBL/GenBank/DDBJ whole genome shotgun (WGS) entry which is preliminary data.</text>
</comment>
<dbReference type="PANTHER" id="PTHR36113:SF6">
    <property type="entry name" value="FOSFOMYCIN RESISTANCE PROTEIN FOSX"/>
    <property type="match status" value="1"/>
</dbReference>
<organism evidence="3 4">
    <name type="scientific">Blautia obeum</name>
    <dbReference type="NCBI Taxonomy" id="40520"/>
    <lineage>
        <taxon>Bacteria</taxon>
        <taxon>Bacillati</taxon>
        <taxon>Bacillota</taxon>
        <taxon>Clostridia</taxon>
        <taxon>Lachnospirales</taxon>
        <taxon>Lachnospiraceae</taxon>
        <taxon>Blautia</taxon>
    </lineage>
</organism>
<dbReference type="AlphaFoldDB" id="A0A412KLK0"/>
<sequence length="125" mass="14458">MFDTIHHIAIIGSDYEKSKHFYVDLLGLKVIRENYRKERDDYKIDLACGPQEIELFIIKNAPARVNYPEALGLRHLAFKVESVNDTVKELNGKGIETEPVRLDDYTGKKMTFFHDPDGLPLEIHE</sequence>
<dbReference type="InterPro" id="IPR029068">
    <property type="entry name" value="Glyas_Bleomycin-R_OHBP_Dase"/>
</dbReference>
<dbReference type="Proteomes" id="UP000284242">
    <property type="component" value="Unassembled WGS sequence"/>
</dbReference>
<dbReference type="InterPro" id="IPR051332">
    <property type="entry name" value="Fosfomycin_Res_Enzymes"/>
</dbReference>
<dbReference type="PROSITE" id="PS51819">
    <property type="entry name" value="VOC"/>
    <property type="match status" value="1"/>
</dbReference>
<feature type="domain" description="VOC" evidence="2">
    <location>
        <begin position="4"/>
        <end position="125"/>
    </location>
</feature>
<keyword evidence="1" id="KW-0479">Metal-binding</keyword>
<evidence type="ECO:0000256" key="1">
    <source>
        <dbReference type="ARBA" id="ARBA00022723"/>
    </source>
</evidence>
<dbReference type="GO" id="GO:0046872">
    <property type="term" value="F:metal ion binding"/>
    <property type="evidence" value="ECO:0007669"/>
    <property type="project" value="UniProtKB-KW"/>
</dbReference>
<dbReference type="Pfam" id="PF00903">
    <property type="entry name" value="Glyoxalase"/>
    <property type="match status" value="1"/>
</dbReference>
<dbReference type="InterPro" id="IPR004360">
    <property type="entry name" value="Glyas_Fos-R_dOase_dom"/>
</dbReference>
<evidence type="ECO:0000259" key="2">
    <source>
        <dbReference type="PROSITE" id="PS51819"/>
    </source>
</evidence>
<dbReference type="InterPro" id="IPR037523">
    <property type="entry name" value="VOC_core"/>
</dbReference>
<dbReference type="InterPro" id="IPR037478">
    <property type="entry name" value="YwkD-like_dom"/>
</dbReference>
<gene>
    <name evidence="3" type="ORF">DWX77_14510</name>
</gene>
<name>A0A412KLK0_9FIRM</name>
<reference evidence="3 4" key="1">
    <citation type="submission" date="2018-08" db="EMBL/GenBank/DDBJ databases">
        <title>A genome reference for cultivated species of the human gut microbiota.</title>
        <authorList>
            <person name="Zou Y."/>
            <person name="Xue W."/>
            <person name="Luo G."/>
        </authorList>
    </citation>
    <scope>NUCLEOTIDE SEQUENCE [LARGE SCALE GENOMIC DNA]</scope>
    <source>
        <strain evidence="3 4">AF21-24</strain>
    </source>
</reference>
<dbReference type="CDD" id="cd08352">
    <property type="entry name" value="VOC_Bs_YwkD_like"/>
    <property type="match status" value="1"/>
</dbReference>
<proteinExistence type="predicted"/>
<accession>A0A412KLK0</accession>
<dbReference type="PANTHER" id="PTHR36113">
    <property type="entry name" value="LYASE, PUTATIVE-RELATED-RELATED"/>
    <property type="match status" value="1"/>
</dbReference>
<dbReference type="EMBL" id="QRVV01000069">
    <property type="protein sequence ID" value="RGS69679.1"/>
    <property type="molecule type" value="Genomic_DNA"/>
</dbReference>
<evidence type="ECO:0000313" key="3">
    <source>
        <dbReference type="EMBL" id="RGS69679.1"/>
    </source>
</evidence>
<evidence type="ECO:0000313" key="4">
    <source>
        <dbReference type="Proteomes" id="UP000284242"/>
    </source>
</evidence>